<dbReference type="OrthoDB" id="4213809at2"/>
<proteinExistence type="predicted"/>
<protein>
    <submittedName>
        <fullName evidence="2">DUF1269 domain-containing protein</fullName>
    </submittedName>
</protein>
<evidence type="ECO:0000256" key="1">
    <source>
        <dbReference type="SAM" id="Coils"/>
    </source>
</evidence>
<evidence type="ECO:0000313" key="2">
    <source>
        <dbReference type="EMBL" id="TWP49458.1"/>
    </source>
</evidence>
<dbReference type="EMBL" id="VOBR01000015">
    <property type="protein sequence ID" value="TWP49458.1"/>
    <property type="molecule type" value="Genomic_DNA"/>
</dbReference>
<keyword evidence="3" id="KW-1185">Reference proteome</keyword>
<organism evidence="2 3">
    <name type="scientific">Lentzea tibetensis</name>
    <dbReference type="NCBI Taxonomy" id="2591470"/>
    <lineage>
        <taxon>Bacteria</taxon>
        <taxon>Bacillati</taxon>
        <taxon>Actinomycetota</taxon>
        <taxon>Actinomycetes</taxon>
        <taxon>Pseudonocardiales</taxon>
        <taxon>Pseudonocardiaceae</taxon>
        <taxon>Lentzea</taxon>
    </lineage>
</organism>
<dbReference type="AlphaFoldDB" id="A0A563EQF2"/>
<gene>
    <name evidence="2" type="ORF">FKR81_23185</name>
</gene>
<reference evidence="2 3" key="1">
    <citation type="submission" date="2019-07" db="EMBL/GenBank/DDBJ databases">
        <title>Lentzea xizangensis sp. nov., isolated from Qinghai-Tibetan Plateau Soils.</title>
        <authorList>
            <person name="Huang J."/>
        </authorList>
    </citation>
    <scope>NUCLEOTIDE SEQUENCE [LARGE SCALE GENOMIC DNA]</scope>
    <source>
        <strain evidence="2 3">FXJ1.1311</strain>
    </source>
</reference>
<dbReference type="RefSeq" id="WP_146354312.1">
    <property type="nucleotide sequence ID" value="NZ_VOBR01000015.1"/>
</dbReference>
<dbReference type="Proteomes" id="UP000316639">
    <property type="component" value="Unassembled WGS sequence"/>
</dbReference>
<sequence>MTITESVVLIRFPESGHAYQALSALRSLDESLTSLQVRGAAVAERRPDGTLHVPEQSDDTISTGTATGGLIGMLFGVLGGPLGLLLGFSTGALVGGVFDLDRATSVDGALALLSAQITPGSTVVIVEAVETTPEPLDQLAARFDATIERQPTAQVAAEVEAAASAAEAAQKEANRVLRERKRAEIRAKIDEKVETVKEKLHR</sequence>
<name>A0A563EQF2_9PSEU</name>
<accession>A0A563EQF2</accession>
<feature type="coiled-coil region" evidence="1">
    <location>
        <begin position="159"/>
        <end position="186"/>
    </location>
</feature>
<comment type="caution">
    <text evidence="2">The sequence shown here is derived from an EMBL/GenBank/DDBJ whole genome shotgun (WGS) entry which is preliminary data.</text>
</comment>
<evidence type="ECO:0000313" key="3">
    <source>
        <dbReference type="Proteomes" id="UP000316639"/>
    </source>
</evidence>
<keyword evidence="1" id="KW-0175">Coiled coil</keyword>